<name>A0ABT5SKW0_9MICO</name>
<feature type="transmembrane region" description="Helical" evidence="1">
    <location>
        <begin position="34"/>
        <end position="51"/>
    </location>
</feature>
<organism evidence="2 3">
    <name type="scientific">Microbacterium thalli</name>
    <dbReference type="NCBI Taxonomy" id="3027921"/>
    <lineage>
        <taxon>Bacteria</taxon>
        <taxon>Bacillati</taxon>
        <taxon>Actinomycetota</taxon>
        <taxon>Actinomycetes</taxon>
        <taxon>Micrococcales</taxon>
        <taxon>Microbacteriaceae</taxon>
        <taxon>Microbacterium</taxon>
    </lineage>
</organism>
<keyword evidence="3" id="KW-1185">Reference proteome</keyword>
<proteinExistence type="predicted"/>
<keyword evidence="1" id="KW-1133">Transmembrane helix</keyword>
<evidence type="ECO:0000313" key="2">
    <source>
        <dbReference type="EMBL" id="MDD7963475.1"/>
    </source>
</evidence>
<sequence>MTNRTVMILAFAAAVLFALAGILSLANGSTGTGALNLIAAALFVVVGVIRLRGGRRGGRGGDGPPRR</sequence>
<comment type="caution">
    <text evidence="2">The sequence shown here is derived from an EMBL/GenBank/DDBJ whole genome shotgun (WGS) entry which is preliminary data.</text>
</comment>
<accession>A0ABT5SKW0</accession>
<protein>
    <submittedName>
        <fullName evidence="2">Uncharacterized protein</fullName>
    </submittedName>
</protein>
<evidence type="ECO:0000313" key="3">
    <source>
        <dbReference type="Proteomes" id="UP001218170"/>
    </source>
</evidence>
<dbReference type="Proteomes" id="UP001218170">
    <property type="component" value="Unassembled WGS sequence"/>
</dbReference>
<gene>
    <name evidence="2" type="ORF">PUW80_14055</name>
</gene>
<dbReference type="RefSeq" id="WP_274223035.1">
    <property type="nucleotide sequence ID" value="NZ_JAQZCG020000012.1"/>
</dbReference>
<keyword evidence="1" id="KW-0472">Membrane</keyword>
<evidence type="ECO:0000256" key="1">
    <source>
        <dbReference type="SAM" id="Phobius"/>
    </source>
</evidence>
<reference evidence="2 3" key="1">
    <citation type="submission" date="2023-02" db="EMBL/GenBank/DDBJ databases">
        <title>Study of novel species of the Microbacterium genus.</title>
        <authorList>
            <person name="Arroyo-Herrera I."/>
            <person name="Roman-Ponce B."/>
            <person name="Vasquez-Murrieta M.S."/>
        </authorList>
    </citation>
    <scope>NUCLEOTIDE SEQUENCE [LARGE SCALE GENOMIC DNA]</scope>
    <source>
        <strain evidence="2 3">NE1TT3</strain>
    </source>
</reference>
<keyword evidence="1" id="KW-0812">Transmembrane</keyword>
<dbReference type="EMBL" id="JAQZCI010000005">
    <property type="protein sequence ID" value="MDD7963475.1"/>
    <property type="molecule type" value="Genomic_DNA"/>
</dbReference>